<gene>
    <name evidence="2" type="ORF">SAMN02746019_00007380</name>
</gene>
<proteinExistence type="predicted"/>
<organism evidence="2 3">
    <name type="scientific">Thermoflexus hugenholtzii JAD2</name>
    <dbReference type="NCBI Taxonomy" id="877466"/>
    <lineage>
        <taxon>Bacteria</taxon>
        <taxon>Bacillati</taxon>
        <taxon>Chloroflexota</taxon>
        <taxon>Thermoflexia</taxon>
        <taxon>Thermoflexales</taxon>
        <taxon>Thermoflexaceae</taxon>
        <taxon>Thermoflexus</taxon>
    </lineage>
</organism>
<dbReference type="RefSeq" id="WP_088570992.1">
    <property type="nucleotide sequence ID" value="NZ_FYEK01000027.1"/>
</dbReference>
<evidence type="ECO:0000313" key="3">
    <source>
        <dbReference type="Proteomes" id="UP000197025"/>
    </source>
</evidence>
<sequence>MWPCPNCRIGYMRPRRITYAGYHGDFFIVIPNMPAYICDVCGNRQYDEEALLQLMPLIGPREEGGQAQDLGVEPPDRPQGPGWGTHRRPA</sequence>
<accession>A0A212QVY8</accession>
<evidence type="ECO:0000256" key="1">
    <source>
        <dbReference type="SAM" id="MobiDB-lite"/>
    </source>
</evidence>
<dbReference type="EMBL" id="FYEK01000027">
    <property type="protein sequence ID" value="SNB63897.1"/>
    <property type="molecule type" value="Genomic_DNA"/>
</dbReference>
<dbReference type="Proteomes" id="UP000197025">
    <property type="component" value="Unassembled WGS sequence"/>
</dbReference>
<reference evidence="3" key="1">
    <citation type="submission" date="2017-06" db="EMBL/GenBank/DDBJ databases">
        <authorList>
            <person name="Varghese N."/>
            <person name="Submissions S."/>
        </authorList>
    </citation>
    <scope>NUCLEOTIDE SEQUENCE [LARGE SCALE GENOMIC DNA]</scope>
    <source>
        <strain evidence="3">JAD2</strain>
    </source>
</reference>
<protein>
    <submittedName>
        <fullName evidence="2">YgiT-type zinc finger domain-containing protein</fullName>
    </submittedName>
</protein>
<evidence type="ECO:0000313" key="2">
    <source>
        <dbReference type="EMBL" id="SNB63897.1"/>
    </source>
</evidence>
<dbReference type="AlphaFoldDB" id="A0A212QVY8"/>
<feature type="region of interest" description="Disordered" evidence="1">
    <location>
        <begin position="61"/>
        <end position="90"/>
    </location>
</feature>
<dbReference type="NCBIfam" id="TIGR03831">
    <property type="entry name" value="YgiT_finger"/>
    <property type="match status" value="1"/>
</dbReference>
<name>A0A212QVY8_9CHLR</name>
<dbReference type="OrthoDB" id="164658at2"/>
<keyword evidence="3" id="KW-1185">Reference proteome</keyword>
<dbReference type="InterPro" id="IPR022453">
    <property type="entry name" value="Znf_MqsA-type"/>
</dbReference>
<dbReference type="InParanoid" id="A0A212QVY8"/>